<dbReference type="Proteomes" id="UP000694427">
    <property type="component" value="Unplaced"/>
</dbReference>
<dbReference type="AlphaFoldDB" id="A0A8C2AUI4"/>
<dbReference type="InterPro" id="IPR036179">
    <property type="entry name" value="Ig-like_dom_sf"/>
</dbReference>
<evidence type="ECO:0000256" key="4">
    <source>
        <dbReference type="ARBA" id="ARBA00022729"/>
    </source>
</evidence>
<evidence type="ECO:0000256" key="1">
    <source>
        <dbReference type="ARBA" id="ARBA00004251"/>
    </source>
</evidence>
<dbReference type="InterPro" id="IPR013106">
    <property type="entry name" value="Ig_V-set"/>
</dbReference>
<dbReference type="GO" id="GO:0042130">
    <property type="term" value="P:negative regulation of T cell proliferation"/>
    <property type="evidence" value="ECO:0007669"/>
    <property type="project" value="TreeGrafter"/>
</dbReference>
<dbReference type="GO" id="GO:0006955">
    <property type="term" value="P:immune response"/>
    <property type="evidence" value="ECO:0007669"/>
    <property type="project" value="TreeGrafter"/>
</dbReference>
<accession>A0A8C2AUI4</accession>
<keyword evidence="6 11" id="KW-0472">Membrane</keyword>
<protein>
    <submittedName>
        <fullName evidence="14">Si:ch73-223p23.2</fullName>
    </submittedName>
</protein>
<feature type="transmembrane region" description="Helical" evidence="11">
    <location>
        <begin position="145"/>
        <end position="164"/>
    </location>
</feature>
<dbReference type="GO" id="GO:0031295">
    <property type="term" value="P:T cell costimulation"/>
    <property type="evidence" value="ECO:0007669"/>
    <property type="project" value="TreeGrafter"/>
</dbReference>
<keyword evidence="3 11" id="KW-0812">Transmembrane</keyword>
<feature type="domain" description="Ig-like" evidence="13">
    <location>
        <begin position="42"/>
        <end position="134"/>
    </location>
</feature>
<evidence type="ECO:0000256" key="2">
    <source>
        <dbReference type="ARBA" id="ARBA00022475"/>
    </source>
</evidence>
<evidence type="ECO:0000256" key="5">
    <source>
        <dbReference type="ARBA" id="ARBA00022989"/>
    </source>
</evidence>
<comment type="subcellular location">
    <subcellularLocation>
        <location evidence="1">Cell membrane</location>
        <topology evidence="1">Single-pass type I membrane protein</topology>
    </subcellularLocation>
</comment>
<dbReference type="PANTHER" id="PTHR25466:SF9">
    <property type="entry name" value="FIBRONECTIN TYPE-III DOMAIN-CONTAINING PROTEIN"/>
    <property type="match status" value="1"/>
</dbReference>
<evidence type="ECO:0000256" key="10">
    <source>
        <dbReference type="ARBA" id="ARBA00023319"/>
    </source>
</evidence>
<evidence type="ECO:0000256" key="3">
    <source>
        <dbReference type="ARBA" id="ARBA00022692"/>
    </source>
</evidence>
<evidence type="ECO:0000256" key="9">
    <source>
        <dbReference type="ARBA" id="ARBA00023180"/>
    </source>
</evidence>
<reference evidence="14" key="1">
    <citation type="submission" date="2025-05" db="UniProtKB">
        <authorList>
            <consortium name="Ensembl"/>
        </authorList>
    </citation>
    <scope>IDENTIFICATION</scope>
</reference>
<evidence type="ECO:0000259" key="13">
    <source>
        <dbReference type="PROSITE" id="PS50835"/>
    </source>
</evidence>
<dbReference type="InterPro" id="IPR007110">
    <property type="entry name" value="Ig-like_dom"/>
</dbReference>
<keyword evidence="9" id="KW-0325">Glycoprotein</keyword>
<evidence type="ECO:0000313" key="16">
    <source>
        <dbReference type="Proteomes" id="UP000694700"/>
    </source>
</evidence>
<keyword evidence="2" id="KW-1003">Cell membrane</keyword>
<evidence type="ECO:0000256" key="11">
    <source>
        <dbReference type="SAM" id="Phobius"/>
    </source>
</evidence>
<evidence type="ECO:0000256" key="6">
    <source>
        <dbReference type="ARBA" id="ARBA00023136"/>
    </source>
</evidence>
<dbReference type="GO" id="GO:0042102">
    <property type="term" value="P:positive regulation of T cell proliferation"/>
    <property type="evidence" value="ECO:0007669"/>
    <property type="project" value="TreeGrafter"/>
</dbReference>
<evidence type="ECO:0000256" key="8">
    <source>
        <dbReference type="ARBA" id="ARBA00023170"/>
    </source>
</evidence>
<evidence type="ECO:0000313" key="14">
    <source>
        <dbReference type="Ensembl" id="ENSCCRP00015109686.1"/>
    </source>
</evidence>
<dbReference type="GO" id="GO:0009897">
    <property type="term" value="C:external side of plasma membrane"/>
    <property type="evidence" value="ECO:0007669"/>
    <property type="project" value="TreeGrafter"/>
</dbReference>
<keyword evidence="8" id="KW-0675">Receptor</keyword>
<organism evidence="14 16">
    <name type="scientific">Cyprinus carpio</name>
    <name type="common">Common carp</name>
    <dbReference type="NCBI Taxonomy" id="7962"/>
    <lineage>
        <taxon>Eukaryota</taxon>
        <taxon>Metazoa</taxon>
        <taxon>Chordata</taxon>
        <taxon>Craniata</taxon>
        <taxon>Vertebrata</taxon>
        <taxon>Euteleostomi</taxon>
        <taxon>Actinopterygii</taxon>
        <taxon>Neopterygii</taxon>
        <taxon>Teleostei</taxon>
        <taxon>Ostariophysi</taxon>
        <taxon>Cypriniformes</taxon>
        <taxon>Cyprinidae</taxon>
        <taxon>Cyprininae</taxon>
        <taxon>Cyprinus</taxon>
    </lineage>
</organism>
<evidence type="ECO:0000313" key="15">
    <source>
        <dbReference type="Proteomes" id="UP000694427"/>
    </source>
</evidence>
<dbReference type="GO" id="GO:0071222">
    <property type="term" value="P:cellular response to lipopolysaccharide"/>
    <property type="evidence" value="ECO:0007669"/>
    <property type="project" value="TreeGrafter"/>
</dbReference>
<keyword evidence="5 11" id="KW-1133">Transmembrane helix</keyword>
<dbReference type="Gene3D" id="2.60.40.10">
    <property type="entry name" value="Immunoglobulins"/>
    <property type="match status" value="1"/>
</dbReference>
<dbReference type="PROSITE" id="PS50835">
    <property type="entry name" value="IG_LIKE"/>
    <property type="match status" value="1"/>
</dbReference>
<dbReference type="GO" id="GO:0007166">
    <property type="term" value="P:cell surface receptor signaling pathway"/>
    <property type="evidence" value="ECO:0007669"/>
    <property type="project" value="TreeGrafter"/>
</dbReference>
<dbReference type="Ensembl" id="ENSCCRT00010058310.1">
    <property type="protein sequence ID" value="ENSCCRP00010053200.1"/>
    <property type="gene ID" value="ENSCCRG00010022553.1"/>
</dbReference>
<sequence length="180" mass="20932">FFCTCIVFGKILMLFFCLAQYHRNKRCTEVTLNASLKSEVFLPCHFNISHHNETEWVYWSYYSSNLVTIMINGRIFFDSPSQGRVSSFPNLARGGNFSILIHELQSSDTGTYLCELNSECWRVKISELPESKISPFSETKELNSWLFFFAGVGVFILLFIIFSLTGKTWFFKSNFLYPAW</sequence>
<evidence type="ECO:0000256" key="12">
    <source>
        <dbReference type="SAM" id="SignalP"/>
    </source>
</evidence>
<keyword evidence="10" id="KW-0393">Immunoglobulin domain</keyword>
<dbReference type="SUPFAM" id="SSF48726">
    <property type="entry name" value="Immunoglobulin"/>
    <property type="match status" value="1"/>
</dbReference>
<proteinExistence type="predicted"/>
<dbReference type="InterPro" id="IPR051713">
    <property type="entry name" value="T-cell_Activation_Regulation"/>
</dbReference>
<keyword evidence="7" id="KW-1015">Disulfide bond</keyword>
<dbReference type="Ensembl" id="ENSCCRT00015113169.1">
    <property type="protein sequence ID" value="ENSCCRP00015109686.1"/>
    <property type="gene ID" value="ENSCCRG00015043507.1"/>
</dbReference>
<dbReference type="Pfam" id="PF07686">
    <property type="entry name" value="V-set"/>
    <property type="match status" value="1"/>
</dbReference>
<dbReference type="SMART" id="SM00406">
    <property type="entry name" value="IGv"/>
    <property type="match status" value="1"/>
</dbReference>
<feature type="signal peptide" evidence="12">
    <location>
        <begin position="1"/>
        <end position="19"/>
    </location>
</feature>
<dbReference type="PANTHER" id="PTHR25466">
    <property type="entry name" value="T-LYMPHOCYTE ACTIVATION ANTIGEN"/>
    <property type="match status" value="1"/>
</dbReference>
<evidence type="ECO:0000256" key="7">
    <source>
        <dbReference type="ARBA" id="ARBA00023157"/>
    </source>
</evidence>
<dbReference type="Proteomes" id="UP000694700">
    <property type="component" value="Unplaced"/>
</dbReference>
<dbReference type="InterPro" id="IPR013783">
    <property type="entry name" value="Ig-like_fold"/>
</dbReference>
<keyword evidence="4 12" id="KW-0732">Signal</keyword>
<keyword evidence="15" id="KW-1185">Reference proteome</keyword>
<feature type="chain" id="PRO_5044677571" evidence="12">
    <location>
        <begin position="20"/>
        <end position="180"/>
    </location>
</feature>
<name>A0A8C2AUI4_CYPCA</name>